<name>A0A9N9XQG1_PHYSR</name>
<protein>
    <submittedName>
        <fullName evidence="2">Uncharacterized protein</fullName>
    </submittedName>
</protein>
<evidence type="ECO:0000256" key="1">
    <source>
        <dbReference type="SAM" id="MobiDB-lite"/>
    </source>
</evidence>
<dbReference type="EMBL" id="OU900098">
    <property type="protein sequence ID" value="CAG9861968.1"/>
    <property type="molecule type" value="Genomic_DNA"/>
</dbReference>
<sequence>MENPSRKKLKYFVKQKYTREQKIVASVWFHERHYTGMTYEQLKINFQERFKSRPPTRGLIWKWSMKLFENVSRDKKRKCSLDRLMYVPYIKESFVKFPDLTVIQRSDMLGLAINTLRRIIKLDFTTEEIELLKKKGQSSKDDKSEVNDTEDSEDTKQIELK</sequence>
<organism evidence="2 3">
    <name type="scientific">Phyllotreta striolata</name>
    <name type="common">Striped flea beetle</name>
    <name type="synonym">Crioceris striolata</name>
    <dbReference type="NCBI Taxonomy" id="444603"/>
    <lineage>
        <taxon>Eukaryota</taxon>
        <taxon>Metazoa</taxon>
        <taxon>Ecdysozoa</taxon>
        <taxon>Arthropoda</taxon>
        <taxon>Hexapoda</taxon>
        <taxon>Insecta</taxon>
        <taxon>Pterygota</taxon>
        <taxon>Neoptera</taxon>
        <taxon>Endopterygota</taxon>
        <taxon>Coleoptera</taxon>
        <taxon>Polyphaga</taxon>
        <taxon>Cucujiformia</taxon>
        <taxon>Chrysomeloidea</taxon>
        <taxon>Chrysomelidae</taxon>
        <taxon>Galerucinae</taxon>
        <taxon>Alticini</taxon>
        <taxon>Phyllotreta</taxon>
    </lineage>
</organism>
<evidence type="ECO:0000313" key="2">
    <source>
        <dbReference type="EMBL" id="CAG9861968.1"/>
    </source>
</evidence>
<feature type="region of interest" description="Disordered" evidence="1">
    <location>
        <begin position="134"/>
        <end position="161"/>
    </location>
</feature>
<reference evidence="2" key="1">
    <citation type="submission" date="2022-01" db="EMBL/GenBank/DDBJ databases">
        <authorList>
            <person name="King R."/>
        </authorList>
    </citation>
    <scope>NUCLEOTIDE SEQUENCE</scope>
</reference>
<proteinExistence type="predicted"/>
<accession>A0A9N9XQG1</accession>
<dbReference type="Proteomes" id="UP001153712">
    <property type="component" value="Chromosome 5"/>
</dbReference>
<feature type="compositionally biased region" description="Basic and acidic residues" evidence="1">
    <location>
        <begin position="134"/>
        <end position="146"/>
    </location>
</feature>
<keyword evidence="3" id="KW-1185">Reference proteome</keyword>
<dbReference type="AlphaFoldDB" id="A0A9N9XQG1"/>
<evidence type="ECO:0000313" key="3">
    <source>
        <dbReference type="Proteomes" id="UP001153712"/>
    </source>
</evidence>
<gene>
    <name evidence="2" type="ORF">PHYEVI_LOCUS8291</name>
</gene>
<dbReference type="OrthoDB" id="9979538at2759"/>